<evidence type="ECO:0000256" key="3">
    <source>
        <dbReference type="ARBA" id="ARBA00022448"/>
    </source>
</evidence>
<dbReference type="GO" id="GO:0020037">
    <property type="term" value="F:heme binding"/>
    <property type="evidence" value="ECO:0007669"/>
    <property type="project" value="TreeGrafter"/>
</dbReference>
<keyword evidence="7 12" id="KW-0479">Metal-binding</keyword>
<dbReference type="AlphaFoldDB" id="A0A1G6NN81"/>
<evidence type="ECO:0000256" key="12">
    <source>
        <dbReference type="PIRNR" id="PIRNR006446"/>
    </source>
</evidence>
<feature type="transmembrane region" description="Helical" evidence="12">
    <location>
        <begin position="401"/>
        <end position="425"/>
    </location>
</feature>
<feature type="transmembrane region" description="Helical" evidence="12">
    <location>
        <begin position="89"/>
        <end position="117"/>
    </location>
</feature>
<evidence type="ECO:0000256" key="4">
    <source>
        <dbReference type="ARBA" id="ARBA00022475"/>
    </source>
</evidence>
<organism evidence="13 14">
    <name type="scientific">Terribacillus halophilus</name>
    <dbReference type="NCBI Taxonomy" id="361279"/>
    <lineage>
        <taxon>Bacteria</taxon>
        <taxon>Bacillati</taxon>
        <taxon>Bacillota</taxon>
        <taxon>Bacilli</taxon>
        <taxon>Bacillales</taxon>
        <taxon>Bacillaceae</taxon>
        <taxon>Terribacillus</taxon>
    </lineage>
</organism>
<dbReference type="RefSeq" id="WP_244499287.1">
    <property type="nucleotide sequence ID" value="NZ_FMZB01000003.1"/>
</dbReference>
<reference evidence="14" key="1">
    <citation type="submission" date="2016-10" db="EMBL/GenBank/DDBJ databases">
        <authorList>
            <person name="Varghese N."/>
            <person name="Submissions S."/>
        </authorList>
    </citation>
    <scope>NUCLEOTIDE SEQUENCE [LARGE SCALE GENOMIC DNA]</scope>
    <source>
        <strain evidence="14">DSM 21620</strain>
    </source>
</reference>
<dbReference type="Pfam" id="PF01654">
    <property type="entry name" value="Cyt_bd_oxida_I"/>
    <property type="match status" value="1"/>
</dbReference>
<dbReference type="GO" id="GO:0016682">
    <property type="term" value="F:oxidoreductase activity, acting on diphenols and related substances as donors, oxygen as acceptor"/>
    <property type="evidence" value="ECO:0007669"/>
    <property type="project" value="TreeGrafter"/>
</dbReference>
<dbReference type="GO" id="GO:0009055">
    <property type="term" value="F:electron transfer activity"/>
    <property type="evidence" value="ECO:0007669"/>
    <property type="project" value="UniProtKB-UniRule"/>
</dbReference>
<evidence type="ECO:0000256" key="5">
    <source>
        <dbReference type="ARBA" id="ARBA00022617"/>
    </source>
</evidence>
<keyword evidence="4 12" id="KW-1003">Cell membrane</keyword>
<keyword evidence="6 12" id="KW-0812">Transmembrane</keyword>
<evidence type="ECO:0000313" key="13">
    <source>
        <dbReference type="EMBL" id="SDC68635.1"/>
    </source>
</evidence>
<feature type="transmembrane region" description="Helical" evidence="12">
    <location>
        <begin position="317"/>
        <end position="342"/>
    </location>
</feature>
<feature type="transmembrane region" description="Helical" evidence="12">
    <location>
        <begin position="20"/>
        <end position="41"/>
    </location>
</feature>
<keyword evidence="14" id="KW-1185">Reference proteome</keyword>
<dbReference type="PANTHER" id="PTHR30365:SF14">
    <property type="entry name" value="CYTOCHROME BD MENAQUINOL OXIDASE SUBUNIT I-RELATED"/>
    <property type="match status" value="1"/>
</dbReference>
<evidence type="ECO:0000256" key="6">
    <source>
        <dbReference type="ARBA" id="ARBA00022692"/>
    </source>
</evidence>
<proteinExistence type="inferred from homology"/>
<keyword evidence="3 12" id="KW-0813">Transport</keyword>
<keyword evidence="8 12" id="KW-0249">Electron transport</keyword>
<dbReference type="GO" id="GO:0046872">
    <property type="term" value="F:metal ion binding"/>
    <property type="evidence" value="ECO:0007669"/>
    <property type="project" value="UniProtKB-UniRule"/>
</dbReference>
<evidence type="ECO:0000256" key="2">
    <source>
        <dbReference type="ARBA" id="ARBA00009819"/>
    </source>
</evidence>
<feature type="transmembrane region" description="Helical" evidence="12">
    <location>
        <begin position="184"/>
        <end position="207"/>
    </location>
</feature>
<evidence type="ECO:0000313" key="14">
    <source>
        <dbReference type="Proteomes" id="UP000198666"/>
    </source>
</evidence>
<dbReference type="GO" id="GO:0005886">
    <property type="term" value="C:plasma membrane"/>
    <property type="evidence" value="ECO:0007669"/>
    <property type="project" value="UniProtKB-SubCell"/>
</dbReference>
<evidence type="ECO:0000256" key="7">
    <source>
        <dbReference type="ARBA" id="ARBA00022723"/>
    </source>
</evidence>
<dbReference type="Proteomes" id="UP000198666">
    <property type="component" value="Unassembled WGS sequence"/>
</dbReference>
<accession>A0A1G6NN81</accession>
<feature type="transmembrane region" description="Helical" evidence="12">
    <location>
        <begin position="354"/>
        <end position="377"/>
    </location>
</feature>
<keyword evidence="9 12" id="KW-1133">Transmembrane helix</keyword>
<feature type="transmembrane region" description="Helical" evidence="12">
    <location>
        <begin position="129"/>
        <end position="153"/>
    </location>
</feature>
<evidence type="ECO:0000256" key="1">
    <source>
        <dbReference type="ARBA" id="ARBA00004651"/>
    </source>
</evidence>
<dbReference type="InterPro" id="IPR002585">
    <property type="entry name" value="Cyt-d_ubiquinol_oxidase_su_1"/>
</dbReference>
<dbReference type="PANTHER" id="PTHR30365">
    <property type="entry name" value="CYTOCHROME D UBIQUINOL OXIDASE"/>
    <property type="match status" value="1"/>
</dbReference>
<keyword evidence="10 12" id="KW-0408">Iron</keyword>
<evidence type="ECO:0000256" key="10">
    <source>
        <dbReference type="ARBA" id="ARBA00023004"/>
    </source>
</evidence>
<dbReference type="EMBL" id="FMZB01000003">
    <property type="protein sequence ID" value="SDC68635.1"/>
    <property type="molecule type" value="Genomic_DNA"/>
</dbReference>
<evidence type="ECO:0000256" key="11">
    <source>
        <dbReference type="ARBA" id="ARBA00023136"/>
    </source>
</evidence>
<dbReference type="STRING" id="361279.SAMN05421663_103350"/>
<comment type="subcellular location">
    <subcellularLocation>
        <location evidence="1">Cell membrane</location>
        <topology evidence="1">Multi-pass membrane protein</topology>
    </subcellularLocation>
</comment>
<feature type="transmembrane region" description="Helical" evidence="12">
    <location>
        <begin position="61"/>
        <end position="83"/>
    </location>
</feature>
<name>A0A1G6NN81_9BACI</name>
<evidence type="ECO:0000256" key="9">
    <source>
        <dbReference type="ARBA" id="ARBA00022989"/>
    </source>
</evidence>
<evidence type="ECO:0000256" key="8">
    <source>
        <dbReference type="ARBA" id="ARBA00022982"/>
    </source>
</evidence>
<dbReference type="GO" id="GO:0070069">
    <property type="term" value="C:cytochrome complex"/>
    <property type="evidence" value="ECO:0007669"/>
    <property type="project" value="UniProtKB-UniRule"/>
</dbReference>
<comment type="similarity">
    <text evidence="2 12">Belongs to the cytochrome ubiquinol oxidase subunit 1 family.</text>
</comment>
<gene>
    <name evidence="13" type="ORF">SAMN05421663_103350</name>
</gene>
<keyword evidence="5 12" id="KW-0349">Heme</keyword>
<keyword evidence="11 12" id="KW-0472">Membrane</keyword>
<feature type="transmembrane region" description="Helical" evidence="12">
    <location>
        <begin position="219"/>
        <end position="238"/>
    </location>
</feature>
<sequence>MFAYDSVILARMLTSMTLVFHIIFATIGAGVPLLICAAEYVGIRKRDPKYVLLARRWTRGYVIIVAVGVVTGTAIGLQLFLLWPTFMQIAGHVIGLPLFMETFAFFFEAIFLGAYIYTWDRFKGRYTHWYLSLPVVIGGGMSAVFITTVNAFMNTPQGFTLDGRTITSVDPIMAMLNPATPSKVFHVLTSSYMTSGAILAAITAFFILKYGNNTYYKKALKLTMIITLIFSIFTAIAGDTSAKFLANYQPEKLAAAEWHFKTEKGADLILFGRLTEDNEIQGAIHLPKLLSFLSFGDFNSEVTGLDKVDADLIPPLWIHYMFDLMVIFGAFGILISMLFIVFMFWKKRDQYNKWLLRAIVVNAPLAMLAIEFGWIFAEVGRQPWILRGYMRVAEGAISSPYVHYVFAAFLILYVLLGTFVTLVLVRLYKKNPIQKEWEMRFPDTLFGGDQK</sequence>
<dbReference type="PIRSF" id="PIRSF006446">
    <property type="entry name" value="Cyt_quinol_oxidase_1"/>
    <property type="match status" value="1"/>
</dbReference>
<protein>
    <submittedName>
        <fullName evidence="13">Cytochrome d ubiquinol oxidase subunit I</fullName>
    </submittedName>
</protein>
<dbReference type="GO" id="GO:0019646">
    <property type="term" value="P:aerobic electron transport chain"/>
    <property type="evidence" value="ECO:0007669"/>
    <property type="project" value="InterPro"/>
</dbReference>